<dbReference type="PANTHER" id="PTHR10361:SF28">
    <property type="entry name" value="P3 PROTEIN-RELATED"/>
    <property type="match status" value="1"/>
</dbReference>
<name>A0ABW5UWG7_9MICO</name>
<evidence type="ECO:0000256" key="5">
    <source>
        <dbReference type="SAM" id="Phobius"/>
    </source>
</evidence>
<comment type="subcellular location">
    <subcellularLocation>
        <location evidence="1">Membrane</location>
        <topology evidence="1">Multi-pass membrane protein</topology>
    </subcellularLocation>
</comment>
<evidence type="ECO:0000256" key="1">
    <source>
        <dbReference type="ARBA" id="ARBA00004141"/>
    </source>
</evidence>
<evidence type="ECO:0000256" key="4">
    <source>
        <dbReference type="ARBA" id="ARBA00023136"/>
    </source>
</evidence>
<dbReference type="InterPro" id="IPR038770">
    <property type="entry name" value="Na+/solute_symporter_sf"/>
</dbReference>
<dbReference type="PANTHER" id="PTHR10361">
    <property type="entry name" value="SODIUM-BILE ACID COTRANSPORTER"/>
    <property type="match status" value="1"/>
</dbReference>
<evidence type="ECO:0000313" key="7">
    <source>
        <dbReference type="Proteomes" id="UP001597492"/>
    </source>
</evidence>
<evidence type="ECO:0000256" key="2">
    <source>
        <dbReference type="ARBA" id="ARBA00022692"/>
    </source>
</evidence>
<dbReference type="RefSeq" id="WP_338063015.1">
    <property type="nucleotide sequence ID" value="NZ_JBHUNE010000003.1"/>
</dbReference>
<dbReference type="InterPro" id="IPR002657">
    <property type="entry name" value="BilAc:Na_symport/Acr3"/>
</dbReference>
<evidence type="ECO:0000256" key="3">
    <source>
        <dbReference type="ARBA" id="ARBA00022989"/>
    </source>
</evidence>
<keyword evidence="7" id="KW-1185">Reference proteome</keyword>
<comment type="caution">
    <text evidence="6">The sequence shown here is derived from an EMBL/GenBank/DDBJ whole genome shotgun (WGS) entry which is preliminary data.</text>
</comment>
<organism evidence="6 7">
    <name type="scientific">Gulosibacter faecalis</name>
    <dbReference type="NCBI Taxonomy" id="272240"/>
    <lineage>
        <taxon>Bacteria</taxon>
        <taxon>Bacillati</taxon>
        <taxon>Actinomycetota</taxon>
        <taxon>Actinomycetes</taxon>
        <taxon>Micrococcales</taxon>
        <taxon>Microbacteriaceae</taxon>
        <taxon>Gulosibacter</taxon>
    </lineage>
</organism>
<keyword evidence="4 5" id="KW-0472">Membrane</keyword>
<feature type="transmembrane region" description="Helical" evidence="5">
    <location>
        <begin position="81"/>
        <end position="101"/>
    </location>
</feature>
<sequence length="178" mass="19369">MRKHNVGYCFRCSSERTDAVGNCAEKLSFSPIVAGLVIRWLLRKWIDAILPVLPWVSVLGIAYVVVAVVSGSASKIVEAGLLVLLVVILHNGLGYLLGYFASRAFKYPERVARTTAVEVGMQNSGLAATLATQYFSPVAALPAAVFSVWHNISGGLLALFFRWRSARQDARVTVDEEA</sequence>
<evidence type="ECO:0000313" key="6">
    <source>
        <dbReference type="EMBL" id="MFD2757769.1"/>
    </source>
</evidence>
<protein>
    <submittedName>
        <fullName evidence="6">Bile acid:sodium symporter family protein</fullName>
    </submittedName>
</protein>
<keyword evidence="3 5" id="KW-1133">Transmembrane helix</keyword>
<proteinExistence type="predicted"/>
<dbReference type="Proteomes" id="UP001597492">
    <property type="component" value="Unassembled WGS sequence"/>
</dbReference>
<gene>
    <name evidence="6" type="ORF">ACFSW7_05180</name>
</gene>
<dbReference type="EMBL" id="JBHUNE010000003">
    <property type="protein sequence ID" value="MFD2757769.1"/>
    <property type="molecule type" value="Genomic_DNA"/>
</dbReference>
<feature type="transmembrane region" description="Helical" evidence="5">
    <location>
        <begin position="48"/>
        <end position="69"/>
    </location>
</feature>
<dbReference type="InterPro" id="IPR004710">
    <property type="entry name" value="Bilac:Na_transpt"/>
</dbReference>
<dbReference type="Gene3D" id="1.20.1530.20">
    <property type="match status" value="1"/>
</dbReference>
<keyword evidence="2 5" id="KW-0812">Transmembrane</keyword>
<dbReference type="Pfam" id="PF01758">
    <property type="entry name" value="SBF"/>
    <property type="match status" value="1"/>
</dbReference>
<accession>A0ABW5UWG7</accession>
<reference evidence="7" key="1">
    <citation type="journal article" date="2019" name="Int. J. Syst. Evol. Microbiol.">
        <title>The Global Catalogue of Microorganisms (GCM) 10K type strain sequencing project: providing services to taxonomists for standard genome sequencing and annotation.</title>
        <authorList>
            <consortium name="The Broad Institute Genomics Platform"/>
            <consortium name="The Broad Institute Genome Sequencing Center for Infectious Disease"/>
            <person name="Wu L."/>
            <person name="Ma J."/>
        </authorList>
    </citation>
    <scope>NUCLEOTIDE SEQUENCE [LARGE SCALE GENOMIC DNA]</scope>
    <source>
        <strain evidence="7">TISTR 1514</strain>
    </source>
</reference>
<feature type="transmembrane region" description="Helical" evidence="5">
    <location>
        <begin position="139"/>
        <end position="161"/>
    </location>
</feature>